<evidence type="ECO:0000313" key="1">
    <source>
        <dbReference type="EMBL" id="MCF6378104.1"/>
    </source>
</evidence>
<reference evidence="1 2" key="1">
    <citation type="submission" date="2022-01" db="EMBL/GenBank/DDBJ databases">
        <title>Nocardioides sp. nov., an actinomycete isolated from mining soil.</title>
        <authorList>
            <person name="Liu L."/>
        </authorList>
    </citation>
    <scope>NUCLEOTIDE SEQUENCE [LARGE SCALE GENOMIC DNA]</scope>
    <source>
        <strain evidence="1 2">KLBMP 9356</strain>
    </source>
</reference>
<dbReference type="RefSeq" id="WP_236401861.1">
    <property type="nucleotide sequence ID" value="NZ_JAKJHZ010000007.1"/>
</dbReference>
<organism evidence="1 2">
    <name type="scientific">Nocardioides potassii</name>
    <dbReference type="NCBI Taxonomy" id="2911371"/>
    <lineage>
        <taxon>Bacteria</taxon>
        <taxon>Bacillati</taxon>
        <taxon>Actinomycetota</taxon>
        <taxon>Actinomycetes</taxon>
        <taxon>Propionibacteriales</taxon>
        <taxon>Nocardioidaceae</taxon>
        <taxon>Nocardioides</taxon>
    </lineage>
</organism>
<comment type="caution">
    <text evidence="1">The sequence shown here is derived from an EMBL/GenBank/DDBJ whole genome shotgun (WGS) entry which is preliminary data.</text>
</comment>
<sequence>MDHTPIGKVCSFCGVVGTSKSSFAGGLGALMCSHCVMKYYEIMSSPETKRELQRPWWNVMTDEEILATVPKITAVQEQLDDFLREWIKVVRSRGLTWADVGRVMGITRQAAWQRFRAYAE</sequence>
<gene>
    <name evidence="1" type="ORF">L2K70_10870</name>
</gene>
<accession>A0ABS9HCF9</accession>
<dbReference type="Proteomes" id="UP001201161">
    <property type="component" value="Unassembled WGS sequence"/>
</dbReference>
<evidence type="ECO:0000313" key="2">
    <source>
        <dbReference type="Proteomes" id="UP001201161"/>
    </source>
</evidence>
<name>A0ABS9HCF9_9ACTN</name>
<protein>
    <submittedName>
        <fullName evidence="1">ClpX C4-type zinc finger protein</fullName>
    </submittedName>
</protein>
<dbReference type="EMBL" id="JAKJHZ010000007">
    <property type="protein sequence ID" value="MCF6378104.1"/>
    <property type="molecule type" value="Genomic_DNA"/>
</dbReference>
<keyword evidence="2" id="KW-1185">Reference proteome</keyword>
<proteinExistence type="predicted"/>